<proteinExistence type="predicted"/>
<dbReference type="PANTHER" id="PTHR30055">
    <property type="entry name" value="HTH-TYPE TRANSCRIPTIONAL REGULATOR RUTR"/>
    <property type="match status" value="1"/>
</dbReference>
<dbReference type="InterPro" id="IPR025996">
    <property type="entry name" value="MT1864/Rv1816-like_C"/>
</dbReference>
<reference evidence="6" key="1">
    <citation type="submission" date="2022-01" db="EMBL/GenBank/DDBJ databases">
        <title>Nocardioidaceae gen. sp. A5X3R13.</title>
        <authorList>
            <person name="Lopez Marin M.A."/>
            <person name="Uhlik O."/>
        </authorList>
    </citation>
    <scope>NUCLEOTIDE SEQUENCE</scope>
    <source>
        <strain evidence="6">A5X3R13</strain>
    </source>
</reference>
<gene>
    <name evidence="6" type="ORF">L0C25_06160</name>
</gene>
<keyword evidence="3" id="KW-0804">Transcription</keyword>
<dbReference type="Pfam" id="PF00440">
    <property type="entry name" value="TetR_N"/>
    <property type="match status" value="1"/>
</dbReference>
<dbReference type="Gene3D" id="1.10.357.10">
    <property type="entry name" value="Tetracycline Repressor, domain 2"/>
    <property type="match status" value="1"/>
</dbReference>
<accession>A0AA46TLJ3</accession>
<dbReference type="EMBL" id="CP094970">
    <property type="protein sequence ID" value="UYM06653.1"/>
    <property type="molecule type" value="Genomic_DNA"/>
</dbReference>
<evidence type="ECO:0000256" key="4">
    <source>
        <dbReference type="PROSITE-ProRule" id="PRU00335"/>
    </source>
</evidence>
<dbReference type="Pfam" id="PF13305">
    <property type="entry name" value="TetR_C_33"/>
    <property type="match status" value="1"/>
</dbReference>
<dbReference type="AlphaFoldDB" id="A0AA46TLJ3"/>
<dbReference type="KEGG" id="sgrg:L0C25_06160"/>
<protein>
    <submittedName>
        <fullName evidence="6">WHG domain-containing protein</fullName>
    </submittedName>
</protein>
<dbReference type="PANTHER" id="PTHR30055:SF234">
    <property type="entry name" value="HTH-TYPE TRANSCRIPTIONAL REGULATOR BETI"/>
    <property type="match status" value="1"/>
</dbReference>
<dbReference type="SUPFAM" id="SSF46689">
    <property type="entry name" value="Homeodomain-like"/>
    <property type="match status" value="1"/>
</dbReference>
<evidence type="ECO:0000256" key="1">
    <source>
        <dbReference type="ARBA" id="ARBA00023015"/>
    </source>
</evidence>
<evidence type="ECO:0000256" key="3">
    <source>
        <dbReference type="ARBA" id="ARBA00023163"/>
    </source>
</evidence>
<dbReference type="InterPro" id="IPR001647">
    <property type="entry name" value="HTH_TetR"/>
</dbReference>
<dbReference type="InterPro" id="IPR050109">
    <property type="entry name" value="HTH-type_TetR-like_transc_reg"/>
</dbReference>
<keyword evidence="7" id="KW-1185">Reference proteome</keyword>
<name>A0AA46TLJ3_9ACTN</name>
<dbReference type="RefSeq" id="WP_271635562.1">
    <property type="nucleotide sequence ID" value="NZ_CP094970.1"/>
</dbReference>
<keyword evidence="1" id="KW-0805">Transcription regulation</keyword>
<evidence type="ECO:0000259" key="5">
    <source>
        <dbReference type="PROSITE" id="PS50977"/>
    </source>
</evidence>
<dbReference type="InterPro" id="IPR036271">
    <property type="entry name" value="Tet_transcr_reg_TetR-rel_C_sf"/>
</dbReference>
<evidence type="ECO:0000313" key="7">
    <source>
        <dbReference type="Proteomes" id="UP001164390"/>
    </source>
</evidence>
<organism evidence="6 7">
    <name type="scientific">Solicola gregarius</name>
    <dbReference type="NCBI Taxonomy" id="2908642"/>
    <lineage>
        <taxon>Bacteria</taxon>
        <taxon>Bacillati</taxon>
        <taxon>Actinomycetota</taxon>
        <taxon>Actinomycetes</taxon>
        <taxon>Propionibacteriales</taxon>
        <taxon>Nocardioidaceae</taxon>
        <taxon>Solicola</taxon>
    </lineage>
</organism>
<evidence type="ECO:0000256" key="2">
    <source>
        <dbReference type="ARBA" id="ARBA00023125"/>
    </source>
</evidence>
<keyword evidence="2 4" id="KW-0238">DNA-binding</keyword>
<feature type="domain" description="HTH tetR-type" evidence="5">
    <location>
        <begin position="9"/>
        <end position="69"/>
    </location>
</feature>
<evidence type="ECO:0000313" key="6">
    <source>
        <dbReference type="EMBL" id="UYM06653.1"/>
    </source>
</evidence>
<dbReference type="SUPFAM" id="SSF48498">
    <property type="entry name" value="Tetracyclin repressor-like, C-terminal domain"/>
    <property type="match status" value="1"/>
</dbReference>
<dbReference type="Proteomes" id="UP001164390">
    <property type="component" value="Chromosome"/>
</dbReference>
<dbReference type="InterPro" id="IPR009057">
    <property type="entry name" value="Homeodomain-like_sf"/>
</dbReference>
<sequence length="200" mass="21087">MGRPRIHDAALRDRLLDLAAEAVAAGGVGALSVRSLARRANTSTTAVYTLFGGMPGLTEGLYARAFDRLGAGQRGVGAGDDPLDDIVALGRAYRETALTDPNAYRMMFGDFAAPDQMPDELGDCAARTFEPLVEAVHRAASQGLLPPDPDANAIATALWANVHGLVTLELGAFRPSAATDPAEFFETAVRAVVDGWRTYA</sequence>
<dbReference type="PROSITE" id="PS50977">
    <property type="entry name" value="HTH_TETR_2"/>
    <property type="match status" value="1"/>
</dbReference>
<dbReference type="GO" id="GO:0003700">
    <property type="term" value="F:DNA-binding transcription factor activity"/>
    <property type="evidence" value="ECO:0007669"/>
    <property type="project" value="TreeGrafter"/>
</dbReference>
<feature type="DNA-binding region" description="H-T-H motif" evidence="4">
    <location>
        <begin position="32"/>
        <end position="51"/>
    </location>
</feature>
<dbReference type="GO" id="GO:0000976">
    <property type="term" value="F:transcription cis-regulatory region binding"/>
    <property type="evidence" value="ECO:0007669"/>
    <property type="project" value="TreeGrafter"/>
</dbReference>